<organism evidence="6 7">
    <name type="scientific">Pectobacterium aquaticum</name>
    <dbReference type="NCBI Taxonomy" id="2204145"/>
    <lineage>
        <taxon>Bacteria</taxon>
        <taxon>Pseudomonadati</taxon>
        <taxon>Pseudomonadota</taxon>
        <taxon>Gammaproteobacteria</taxon>
        <taxon>Enterobacterales</taxon>
        <taxon>Pectobacteriaceae</taxon>
        <taxon>Pectobacterium</taxon>
    </lineage>
</organism>
<evidence type="ECO:0000256" key="3">
    <source>
        <dbReference type="ARBA" id="ARBA00022679"/>
    </source>
</evidence>
<dbReference type="Proteomes" id="UP000256817">
    <property type="component" value="Unassembled WGS sequence"/>
</dbReference>
<dbReference type="Pfam" id="PF02086">
    <property type="entry name" value="MethyltransfD12"/>
    <property type="match status" value="1"/>
</dbReference>
<evidence type="ECO:0000256" key="4">
    <source>
        <dbReference type="ARBA" id="ARBA00022691"/>
    </source>
</evidence>
<dbReference type="PANTHER" id="PTHR30481">
    <property type="entry name" value="DNA ADENINE METHYLASE"/>
    <property type="match status" value="1"/>
</dbReference>
<dbReference type="InterPro" id="IPR002052">
    <property type="entry name" value="DNA_methylase_N6_adenine_CS"/>
</dbReference>
<accession>A0A3R8QW03</accession>
<dbReference type="EC" id="2.1.1.72" evidence="1"/>
<dbReference type="RefSeq" id="WP_116237540.1">
    <property type="nucleotide sequence ID" value="NZ_QHJW02000002.1"/>
</dbReference>
<dbReference type="GO" id="GO:0032259">
    <property type="term" value="P:methylation"/>
    <property type="evidence" value="ECO:0007669"/>
    <property type="project" value="UniProtKB-KW"/>
</dbReference>
<name>A0A3R8QW03_9GAMM</name>
<sequence>MGYLGSKAVSGAYQKIIANMPPHDVYVESHLGGGAVMLNKPPARLNVGVDIDPITVEEFCQFNPEFVDTLDTQLRIINEDAVDFLQSHDLEAMGRTLIYADPPYLPETRTGNARYRHEYTVDDHRELIAILRQCAYYVMISGYPSSLYDELLHDWRSIEFQVMTRGGVRTEKLWMNFPEGAAYSAAFAGKDYIDRQRIKRKAERWAAKYRAMTPAERLAVMSALQQVDSADCIECLPVNNV</sequence>
<dbReference type="EMBL" id="QHJW02000002">
    <property type="protein sequence ID" value="RRO12077.1"/>
    <property type="molecule type" value="Genomic_DNA"/>
</dbReference>
<dbReference type="InterPro" id="IPR029063">
    <property type="entry name" value="SAM-dependent_MTases_sf"/>
</dbReference>
<keyword evidence="4" id="KW-0949">S-adenosyl-L-methionine</keyword>
<evidence type="ECO:0000256" key="1">
    <source>
        <dbReference type="ARBA" id="ARBA00011900"/>
    </source>
</evidence>
<dbReference type="InterPro" id="IPR012327">
    <property type="entry name" value="MeTrfase_D12"/>
</dbReference>
<dbReference type="Gene3D" id="3.40.50.150">
    <property type="entry name" value="Vaccinia Virus protein VP39"/>
    <property type="match status" value="1"/>
</dbReference>
<dbReference type="GO" id="GO:0008168">
    <property type="term" value="F:methyltransferase activity"/>
    <property type="evidence" value="ECO:0007669"/>
    <property type="project" value="UniProtKB-KW"/>
</dbReference>
<keyword evidence="3" id="KW-0808">Transferase</keyword>
<gene>
    <name evidence="6" type="ORF">DMB85_001310</name>
</gene>
<proteinExistence type="predicted"/>
<evidence type="ECO:0000313" key="7">
    <source>
        <dbReference type="Proteomes" id="UP000256817"/>
    </source>
</evidence>
<comment type="catalytic activity">
    <reaction evidence="5">
        <text>a 2'-deoxyadenosine in DNA + S-adenosyl-L-methionine = an N(6)-methyl-2'-deoxyadenosine in DNA + S-adenosyl-L-homocysteine + H(+)</text>
        <dbReference type="Rhea" id="RHEA:15197"/>
        <dbReference type="Rhea" id="RHEA-COMP:12418"/>
        <dbReference type="Rhea" id="RHEA-COMP:12419"/>
        <dbReference type="ChEBI" id="CHEBI:15378"/>
        <dbReference type="ChEBI" id="CHEBI:57856"/>
        <dbReference type="ChEBI" id="CHEBI:59789"/>
        <dbReference type="ChEBI" id="CHEBI:90615"/>
        <dbReference type="ChEBI" id="CHEBI:90616"/>
        <dbReference type="EC" id="2.1.1.72"/>
    </reaction>
</comment>
<comment type="caution">
    <text evidence="6">The sequence shown here is derived from an EMBL/GenBank/DDBJ whole genome shotgun (WGS) entry which is preliminary data.</text>
</comment>
<keyword evidence="7" id="KW-1185">Reference proteome</keyword>
<evidence type="ECO:0000256" key="2">
    <source>
        <dbReference type="ARBA" id="ARBA00022603"/>
    </source>
</evidence>
<dbReference type="SUPFAM" id="SSF53335">
    <property type="entry name" value="S-adenosyl-L-methionine-dependent methyltransferases"/>
    <property type="match status" value="1"/>
</dbReference>
<keyword evidence="2 6" id="KW-0489">Methyltransferase</keyword>
<reference evidence="6" key="1">
    <citation type="submission" date="2018-11" db="EMBL/GenBank/DDBJ databases">
        <title>Draft genome sequences of proposed Pectobacterium aquaticum sp. nov. isolated in France from fresh water.</title>
        <authorList>
            <person name="Pedron J."/>
            <person name="Barny M.A."/>
        </authorList>
    </citation>
    <scope>NUCLEOTIDE SEQUENCE [LARGE SCALE GENOMIC DNA]</scope>
    <source>
        <strain evidence="6">A35-S23-M15</strain>
    </source>
</reference>
<evidence type="ECO:0000256" key="5">
    <source>
        <dbReference type="ARBA" id="ARBA00047942"/>
    </source>
</evidence>
<evidence type="ECO:0000313" key="6">
    <source>
        <dbReference type="EMBL" id="RRO12077.1"/>
    </source>
</evidence>
<dbReference type="PROSITE" id="PS00092">
    <property type="entry name" value="N6_MTASE"/>
    <property type="match status" value="1"/>
</dbReference>
<protein>
    <recommendedName>
        <fullName evidence="1">site-specific DNA-methyltransferase (adenine-specific)</fullName>
        <ecNumber evidence="1">2.1.1.72</ecNumber>
    </recommendedName>
</protein>